<feature type="compositionally biased region" description="Basic and acidic residues" evidence="2">
    <location>
        <begin position="22"/>
        <end position="43"/>
    </location>
</feature>
<dbReference type="AlphaFoldDB" id="A0AAE1G9A6"/>
<feature type="domain" description="Paired" evidence="3">
    <location>
        <begin position="141"/>
        <end position="247"/>
    </location>
</feature>
<evidence type="ECO:0000313" key="5">
    <source>
        <dbReference type="Proteomes" id="UP001286313"/>
    </source>
</evidence>
<accession>A0AAE1G9A6</accession>
<sequence>MGEPGWYSLAHKSTPDSLNAKYTKESKERSPDEKISSVFNDDHKEEIKLEEQIVVKEEEDCTEQLASAMENSKGSEAFITPEVYVKKEKPETFVEDIEMNGEMANAKELVLESEPLTDPLAVSTESSPQQSSKLATAARKKHRQQNPLALRSEIVALRSHGLSIRKIAHQLGLSSPTVIKWIKRHEGGGTLTDLKRKPRPRLTTNQIDEKIRQAVEENPFTNAHAIRDRLQLDTNVEVSSTKNRADK</sequence>
<dbReference type="InterPro" id="IPR009057">
    <property type="entry name" value="Homeodomain-like_sf"/>
</dbReference>
<dbReference type="EMBL" id="JAWQEG010000552">
    <property type="protein sequence ID" value="KAK3888450.1"/>
    <property type="molecule type" value="Genomic_DNA"/>
</dbReference>
<evidence type="ECO:0000259" key="3">
    <source>
        <dbReference type="SMART" id="SM00351"/>
    </source>
</evidence>
<evidence type="ECO:0000256" key="1">
    <source>
        <dbReference type="ARBA" id="ARBA00004123"/>
    </source>
</evidence>
<feature type="compositionally biased region" description="Polar residues" evidence="2">
    <location>
        <begin position="123"/>
        <end position="134"/>
    </location>
</feature>
<comment type="caution">
    <text evidence="4">The sequence shown here is derived from an EMBL/GenBank/DDBJ whole genome shotgun (WGS) entry which is preliminary data.</text>
</comment>
<protein>
    <recommendedName>
        <fullName evidence="3">Paired domain-containing protein</fullName>
    </recommendedName>
</protein>
<organism evidence="4 5">
    <name type="scientific">Petrolisthes cinctipes</name>
    <name type="common">Flat porcelain crab</name>
    <dbReference type="NCBI Taxonomy" id="88211"/>
    <lineage>
        <taxon>Eukaryota</taxon>
        <taxon>Metazoa</taxon>
        <taxon>Ecdysozoa</taxon>
        <taxon>Arthropoda</taxon>
        <taxon>Crustacea</taxon>
        <taxon>Multicrustacea</taxon>
        <taxon>Malacostraca</taxon>
        <taxon>Eumalacostraca</taxon>
        <taxon>Eucarida</taxon>
        <taxon>Decapoda</taxon>
        <taxon>Pleocyemata</taxon>
        <taxon>Anomura</taxon>
        <taxon>Galatheoidea</taxon>
        <taxon>Porcellanidae</taxon>
        <taxon>Petrolisthes</taxon>
    </lineage>
</organism>
<dbReference type="SUPFAM" id="SSF46689">
    <property type="entry name" value="Homeodomain-like"/>
    <property type="match status" value="1"/>
</dbReference>
<gene>
    <name evidence="4" type="ORF">Pcinc_007478</name>
</gene>
<dbReference type="Proteomes" id="UP001286313">
    <property type="component" value="Unassembled WGS sequence"/>
</dbReference>
<dbReference type="SMART" id="SM00351">
    <property type="entry name" value="PAX"/>
    <property type="match status" value="1"/>
</dbReference>
<dbReference type="Pfam" id="PF13551">
    <property type="entry name" value="HTH_29"/>
    <property type="match status" value="1"/>
</dbReference>
<reference evidence="4" key="1">
    <citation type="submission" date="2023-10" db="EMBL/GenBank/DDBJ databases">
        <title>Genome assemblies of two species of porcelain crab, Petrolisthes cinctipes and Petrolisthes manimaculis (Anomura: Porcellanidae).</title>
        <authorList>
            <person name="Angst P."/>
        </authorList>
    </citation>
    <scope>NUCLEOTIDE SEQUENCE</scope>
    <source>
        <strain evidence="4">PB745_01</strain>
        <tissue evidence="4">Gill</tissue>
    </source>
</reference>
<evidence type="ECO:0000313" key="4">
    <source>
        <dbReference type="EMBL" id="KAK3888450.1"/>
    </source>
</evidence>
<evidence type="ECO:0000256" key="2">
    <source>
        <dbReference type="SAM" id="MobiDB-lite"/>
    </source>
</evidence>
<keyword evidence="5" id="KW-1185">Reference proteome</keyword>
<feature type="region of interest" description="Disordered" evidence="2">
    <location>
        <begin position="1"/>
        <end position="43"/>
    </location>
</feature>
<dbReference type="GO" id="GO:0005634">
    <property type="term" value="C:nucleus"/>
    <property type="evidence" value="ECO:0007669"/>
    <property type="project" value="UniProtKB-SubCell"/>
</dbReference>
<comment type="subcellular location">
    <subcellularLocation>
        <location evidence="1">Nucleus</location>
    </subcellularLocation>
</comment>
<dbReference type="GO" id="GO:0006355">
    <property type="term" value="P:regulation of DNA-templated transcription"/>
    <property type="evidence" value="ECO:0007669"/>
    <property type="project" value="InterPro"/>
</dbReference>
<name>A0AAE1G9A6_PETCI</name>
<dbReference type="InterPro" id="IPR001523">
    <property type="entry name" value="Paired_dom"/>
</dbReference>
<proteinExistence type="predicted"/>
<feature type="region of interest" description="Disordered" evidence="2">
    <location>
        <begin position="120"/>
        <end position="145"/>
    </location>
</feature>
<dbReference type="Gene3D" id="1.10.10.60">
    <property type="entry name" value="Homeodomain-like"/>
    <property type="match status" value="1"/>
</dbReference>
<dbReference type="GO" id="GO:0003677">
    <property type="term" value="F:DNA binding"/>
    <property type="evidence" value="ECO:0007669"/>
    <property type="project" value="InterPro"/>
</dbReference>